<accession>A0AAV2Q3E6</accession>
<dbReference type="PANTHER" id="PTHR24126">
    <property type="entry name" value="ANKYRIN REPEAT, PH AND SEC7 DOMAIN CONTAINING PROTEIN SECG-RELATED"/>
    <property type="match status" value="1"/>
</dbReference>
<protein>
    <submittedName>
        <fullName evidence="5">Uncharacterized protein</fullName>
    </submittedName>
</protein>
<gene>
    <name evidence="5" type="ORF">MNOR_LOCUS6881</name>
</gene>
<evidence type="ECO:0000256" key="4">
    <source>
        <dbReference type="SAM" id="MobiDB-lite"/>
    </source>
</evidence>
<organism evidence="5 6">
    <name type="scientific">Meganyctiphanes norvegica</name>
    <name type="common">Northern krill</name>
    <name type="synonym">Thysanopoda norvegica</name>
    <dbReference type="NCBI Taxonomy" id="48144"/>
    <lineage>
        <taxon>Eukaryota</taxon>
        <taxon>Metazoa</taxon>
        <taxon>Ecdysozoa</taxon>
        <taxon>Arthropoda</taxon>
        <taxon>Crustacea</taxon>
        <taxon>Multicrustacea</taxon>
        <taxon>Malacostraca</taxon>
        <taxon>Eumalacostraca</taxon>
        <taxon>Eucarida</taxon>
        <taxon>Euphausiacea</taxon>
        <taxon>Euphausiidae</taxon>
        <taxon>Meganyctiphanes</taxon>
    </lineage>
</organism>
<comment type="caution">
    <text evidence="5">The sequence shown here is derived from an EMBL/GenBank/DDBJ whole genome shotgun (WGS) entry which is preliminary data.</text>
</comment>
<keyword evidence="6" id="KW-1185">Reference proteome</keyword>
<dbReference type="Proteomes" id="UP001497623">
    <property type="component" value="Unassembled WGS sequence"/>
</dbReference>
<evidence type="ECO:0000313" key="5">
    <source>
        <dbReference type="EMBL" id="CAL4067999.1"/>
    </source>
</evidence>
<keyword evidence="2 3" id="KW-0040">ANK repeat</keyword>
<reference evidence="5 6" key="1">
    <citation type="submission" date="2024-05" db="EMBL/GenBank/DDBJ databases">
        <authorList>
            <person name="Wallberg A."/>
        </authorList>
    </citation>
    <scope>NUCLEOTIDE SEQUENCE [LARGE SCALE GENOMIC DNA]</scope>
</reference>
<feature type="region of interest" description="Disordered" evidence="4">
    <location>
        <begin position="342"/>
        <end position="363"/>
    </location>
</feature>
<dbReference type="SMART" id="SM00248">
    <property type="entry name" value="ANK"/>
    <property type="match status" value="6"/>
</dbReference>
<feature type="non-terminal residue" evidence="5">
    <location>
        <position position="1305"/>
    </location>
</feature>
<dbReference type="EMBL" id="CAXKWB010002921">
    <property type="protein sequence ID" value="CAL4067999.1"/>
    <property type="molecule type" value="Genomic_DNA"/>
</dbReference>
<evidence type="ECO:0000256" key="3">
    <source>
        <dbReference type="PROSITE-ProRule" id="PRU00023"/>
    </source>
</evidence>
<dbReference type="InterPro" id="IPR002110">
    <property type="entry name" value="Ankyrin_rpt"/>
</dbReference>
<dbReference type="SUPFAM" id="SSF48403">
    <property type="entry name" value="Ankyrin repeat"/>
    <property type="match status" value="2"/>
</dbReference>
<dbReference type="PROSITE" id="PS50297">
    <property type="entry name" value="ANK_REP_REGION"/>
    <property type="match status" value="1"/>
</dbReference>
<dbReference type="Gene3D" id="1.25.40.20">
    <property type="entry name" value="Ankyrin repeat-containing domain"/>
    <property type="match status" value="3"/>
</dbReference>
<proteinExistence type="predicted"/>
<evidence type="ECO:0000256" key="1">
    <source>
        <dbReference type="ARBA" id="ARBA00022737"/>
    </source>
</evidence>
<dbReference type="PANTHER" id="PTHR24126:SF14">
    <property type="entry name" value="ANK_REP_REGION DOMAIN-CONTAINING PROTEIN"/>
    <property type="match status" value="1"/>
</dbReference>
<dbReference type="PROSITE" id="PS50088">
    <property type="entry name" value="ANK_REPEAT"/>
    <property type="match status" value="1"/>
</dbReference>
<feature type="repeat" description="ANK" evidence="3">
    <location>
        <begin position="125"/>
        <end position="157"/>
    </location>
</feature>
<dbReference type="Pfam" id="PF12796">
    <property type="entry name" value="Ank_2"/>
    <property type="match status" value="2"/>
</dbReference>
<name>A0AAV2Q3E6_MEGNR</name>
<dbReference type="Gene3D" id="3.30.460.90">
    <property type="match status" value="1"/>
</dbReference>
<dbReference type="InterPro" id="IPR036770">
    <property type="entry name" value="Ankyrin_rpt-contain_sf"/>
</dbReference>
<sequence length="1305" mass="149672">MDPSIFNNKQFAKEMHELNTNPIAKARHQRQFEAIQRSITKDEKYWTLRQILLEAVKTGNQRDVSKAIKNGADVELWLITGLHPVIPHENDMASTFLGIAALHNHHHLIDCLLEAGIDIDSPGGTNKSPLHIAAERNYVDFARNLIQAGADMEEKTFDVAALAILVKAYFEKNMSYYDDFHRKNANCISSCYFHYRNLSICTAELELRSIDLLNVLWSRFCQISHMAASNLESEDMRGKHHNADFYIKVNFLKPKSFFGFIFRLKHLLQCIVNRGPEYYSQHSLKQFRIPRIPPYRKDIRKTLLGYSWKSIKRIAYYYPKIKEKVDFKAINSYYTSFYSTWKSPKSSNPFRANEHSLTSKKSGKKDGIIGQTVKTCQKVGISLKIHSYNLYLKKKAKSHECVVILFLKNHYFWRIMSIRGQNELYEKLLAVISSSDNVQEAARLLTQGAPLESYGRTSPSALAMAILWNRVMIMELLLAAGAPLTLLHHGKNLLQVAWFSTDVTIRVKTMIGRAYLNQLTWERDEKIKRPDTMGEIYVYIGLQELIKTLNGKTPWQARWSIDEELRSRLGSLSMMNNIPIPPLPKNVFGLSLQMGTAANHNCTLSVFFLHQVGGRANHRTGLGLTPLHEALDAKVYDLATIMVKHLGASLYIPDCNNRLPTDLMPVCMKQKLEKEQVAVEFNKFEKSILLMRSEAEKVEMKEIALIFVCLYATFTKQWDQAICKWQVLYRYLVSLIQVKSMPEMLELKSDVDVSSQFEDNTWIANICENLNQLNKENHIPDEESFIGLLDILSCIEELSESIRFNENMITSILPNKKYKIVNISTDKVLLKCVKLATENNFPVFLHLLFTIGQQSLNTPLNEIIKSLPLHHAASVGNFCSIVYLTLTCHASVNVLDRNGNTPAHLAYMNGYSYIGDYLCKYDQTIEMINNNAGQTPNKLKEAFKNYEKLYGIERDEYENDITMNLSEQIDGISLSTKLLEHWLSKTNSMSFRKIMEKSVVDYSCGEAKHVLTLVVDFTKRIGRKIAEYNPLLKGIIVPVGSAADNVRLNAPDENDCTWLLDWKNIRVHLDDMSKDAQKMSYKHIIRVESDNMEIQYLLKDTNLLEEFYAQSTKALSDLVPNLDPHLSLILPGIKRIGCGVCITLAWAGTTYPMMIITMDLVPAFKASRPINFPHPPLTKNKEDPRLNDIYVVQTHIKGGEKRCSTTLEEQFIMQQLSSGQRFVFIIAKLLVSKLKTEKWAPKKFKERFTFFSTKQFILPAPTGFLLKSAFFQELERVNNPEDWKENCIVDRLKGIFYCMCTFNSK</sequence>
<keyword evidence="1" id="KW-0677">Repeat</keyword>
<evidence type="ECO:0000256" key="2">
    <source>
        <dbReference type="ARBA" id="ARBA00023043"/>
    </source>
</evidence>
<evidence type="ECO:0000313" key="6">
    <source>
        <dbReference type="Proteomes" id="UP001497623"/>
    </source>
</evidence>